<dbReference type="InterPro" id="IPR000922">
    <property type="entry name" value="Lectin_gal-bd_dom"/>
</dbReference>
<keyword evidence="8" id="KW-0325">Glycoprotein</keyword>
<dbReference type="InterPro" id="IPR043159">
    <property type="entry name" value="Lectin_gal-bd_sf"/>
</dbReference>
<keyword evidence="7" id="KW-0472">Membrane</keyword>
<evidence type="ECO:0000259" key="9">
    <source>
        <dbReference type="PROSITE" id="PS50228"/>
    </source>
</evidence>
<dbReference type="GO" id="GO:0008146">
    <property type="term" value="F:sulfotransferase activity"/>
    <property type="evidence" value="ECO:0000318"/>
    <property type="project" value="GO_Central"/>
</dbReference>
<keyword evidence="6" id="KW-0333">Golgi apparatus</keyword>
<proteinExistence type="inferred from homology"/>
<dbReference type="InParanoid" id="F7AFN1"/>
<evidence type="ECO:0000313" key="11">
    <source>
        <dbReference type="Proteomes" id="UP000008144"/>
    </source>
</evidence>
<reference evidence="10" key="2">
    <citation type="journal article" date="2008" name="Genome Biol.">
        <title>Improved genome assembly and evidence-based global gene model set for the chordate Ciona intestinalis: new insight into intron and operon populations.</title>
        <authorList>
            <person name="Satou Y."/>
            <person name="Mineta K."/>
            <person name="Ogasawara M."/>
            <person name="Sasakura Y."/>
            <person name="Shoguchi E."/>
            <person name="Ueno K."/>
            <person name="Yamada L."/>
            <person name="Matsumoto J."/>
            <person name="Wasserscheid J."/>
            <person name="Dewar K."/>
            <person name="Wiley G.B."/>
            <person name="Macmil S.L."/>
            <person name="Roe B.A."/>
            <person name="Zeller R.W."/>
            <person name="Hastings K.E."/>
            <person name="Lemaire P."/>
            <person name="Lindquist E."/>
            <person name="Endo T."/>
            <person name="Hotta K."/>
            <person name="Inaba K."/>
        </authorList>
    </citation>
    <scope>NUCLEOTIDE SEQUENCE [LARGE SCALE GENOMIC DNA]</scope>
    <source>
        <strain evidence="10">wild type</strain>
    </source>
</reference>
<dbReference type="EMBL" id="EAAA01001304">
    <property type="status" value="NOT_ANNOTATED_CDS"/>
    <property type="molecule type" value="Genomic_DNA"/>
</dbReference>
<dbReference type="Pfam" id="PF03567">
    <property type="entry name" value="Sulfotransfer_2"/>
    <property type="match status" value="1"/>
</dbReference>
<dbReference type="GeneTree" id="ENSGT00940000164429"/>
<evidence type="ECO:0000256" key="5">
    <source>
        <dbReference type="ARBA" id="ARBA00022989"/>
    </source>
</evidence>
<dbReference type="HOGENOM" id="CLU_827783_0_0_1"/>
<reference evidence="10" key="4">
    <citation type="submission" date="2025-09" db="UniProtKB">
        <authorList>
            <consortium name="Ensembl"/>
        </authorList>
    </citation>
    <scope>IDENTIFICATION</scope>
</reference>
<evidence type="ECO:0000256" key="2">
    <source>
        <dbReference type="ARBA" id="ARBA00006339"/>
    </source>
</evidence>
<evidence type="ECO:0000256" key="7">
    <source>
        <dbReference type="ARBA" id="ARBA00023136"/>
    </source>
</evidence>
<evidence type="ECO:0000256" key="3">
    <source>
        <dbReference type="ARBA" id="ARBA00022679"/>
    </source>
</evidence>
<dbReference type="AlphaFoldDB" id="F7AFN1"/>
<sequence>GKKLCQVVASKAQFLRSTLCDQTPSYLTINYQCLNLNNAEVVTVCQPEIRTIQCQPNYSINILSALYGRIQDTSTCAKGRAIYNLQCSSDTATASVSSACNNQNSCQIQATAKWVQSDGCPATSKYLRVWYVCKPDKITRRRRAAEAPRKKHLKLIKPEDPLKKDTTDVTTGAAALEPPDIYKQPVYIYRHLPLHATFDEFVAYLIDPANKDVTSDNIYHGKETLKSTSVRHWQSFLTLCHPCHIKYDVIAHMDTIAEDSRYILKRIGAPEDLEYPKGYHSTGASGTSIHSMSQHFSQLSLNAIQQLYKLYKPDFDLFGFPEPNEVKLVNEFLKNR</sequence>
<keyword evidence="4" id="KW-0812">Transmembrane</keyword>
<dbReference type="PROSITE" id="PS50228">
    <property type="entry name" value="SUEL_LECTIN"/>
    <property type="match status" value="1"/>
</dbReference>
<dbReference type="Gene3D" id="2.60.120.740">
    <property type="match status" value="1"/>
</dbReference>
<dbReference type="InterPro" id="IPR005331">
    <property type="entry name" value="Sulfotransferase"/>
</dbReference>
<evidence type="ECO:0000313" key="10">
    <source>
        <dbReference type="Ensembl" id="ENSCINP00000026037.1"/>
    </source>
</evidence>
<reference evidence="10" key="3">
    <citation type="submission" date="2025-08" db="UniProtKB">
        <authorList>
            <consortium name="Ensembl"/>
        </authorList>
    </citation>
    <scope>IDENTIFICATION</scope>
</reference>
<dbReference type="Ensembl" id="ENSCINT00000026283.1">
    <property type="protein sequence ID" value="ENSCINP00000026037.1"/>
    <property type="gene ID" value="ENSCING00000014383.1"/>
</dbReference>
<evidence type="ECO:0000256" key="6">
    <source>
        <dbReference type="ARBA" id="ARBA00023034"/>
    </source>
</evidence>
<comment type="similarity">
    <text evidence="2">Belongs to the sulfotransferase 2 family.</text>
</comment>
<dbReference type="GO" id="GO:0030246">
    <property type="term" value="F:carbohydrate binding"/>
    <property type="evidence" value="ECO:0007669"/>
    <property type="project" value="InterPro"/>
</dbReference>
<protein>
    <recommendedName>
        <fullName evidence="9">SUEL-type lectin domain-containing protein</fullName>
    </recommendedName>
</protein>
<dbReference type="Proteomes" id="UP000008144">
    <property type="component" value="Chromosome 14"/>
</dbReference>
<accession>F7AFN1</accession>
<keyword evidence="11" id="KW-1185">Reference proteome</keyword>
<dbReference type="CDD" id="cd22823">
    <property type="entry name" value="Gal_Rha_Lectin"/>
    <property type="match status" value="1"/>
</dbReference>
<evidence type="ECO:0000256" key="1">
    <source>
        <dbReference type="ARBA" id="ARBA00004323"/>
    </source>
</evidence>
<keyword evidence="5" id="KW-1133">Transmembrane helix</keyword>
<dbReference type="PANTHER" id="PTHR12137:SF54">
    <property type="entry name" value="CARBOHYDRATE SULFOTRANSFERASE"/>
    <property type="match status" value="1"/>
</dbReference>
<evidence type="ECO:0000256" key="4">
    <source>
        <dbReference type="ARBA" id="ARBA00022692"/>
    </source>
</evidence>
<evidence type="ECO:0000256" key="8">
    <source>
        <dbReference type="ARBA" id="ARBA00023180"/>
    </source>
</evidence>
<organism evidence="10 11">
    <name type="scientific">Ciona intestinalis</name>
    <name type="common">Transparent sea squirt</name>
    <name type="synonym">Ascidia intestinalis</name>
    <dbReference type="NCBI Taxonomy" id="7719"/>
    <lineage>
        <taxon>Eukaryota</taxon>
        <taxon>Metazoa</taxon>
        <taxon>Chordata</taxon>
        <taxon>Tunicata</taxon>
        <taxon>Ascidiacea</taxon>
        <taxon>Phlebobranchia</taxon>
        <taxon>Cionidae</taxon>
        <taxon>Ciona</taxon>
    </lineage>
</organism>
<reference evidence="11" key="1">
    <citation type="journal article" date="2002" name="Science">
        <title>The draft genome of Ciona intestinalis: insights into chordate and vertebrate origins.</title>
        <authorList>
            <person name="Dehal P."/>
            <person name="Satou Y."/>
            <person name="Campbell R.K."/>
            <person name="Chapman J."/>
            <person name="Degnan B."/>
            <person name="De Tomaso A."/>
            <person name="Davidson B."/>
            <person name="Di Gregorio A."/>
            <person name="Gelpke M."/>
            <person name="Goodstein D.M."/>
            <person name="Harafuji N."/>
            <person name="Hastings K.E."/>
            <person name="Ho I."/>
            <person name="Hotta K."/>
            <person name="Huang W."/>
            <person name="Kawashima T."/>
            <person name="Lemaire P."/>
            <person name="Martinez D."/>
            <person name="Meinertzhagen I.A."/>
            <person name="Necula S."/>
            <person name="Nonaka M."/>
            <person name="Putnam N."/>
            <person name="Rash S."/>
            <person name="Saiga H."/>
            <person name="Satake M."/>
            <person name="Terry A."/>
            <person name="Yamada L."/>
            <person name="Wang H.G."/>
            <person name="Awazu S."/>
            <person name="Azumi K."/>
            <person name="Boore J."/>
            <person name="Branno M."/>
            <person name="Chin-Bow S."/>
            <person name="DeSantis R."/>
            <person name="Doyle S."/>
            <person name="Francino P."/>
            <person name="Keys D.N."/>
            <person name="Haga S."/>
            <person name="Hayashi H."/>
            <person name="Hino K."/>
            <person name="Imai K.S."/>
            <person name="Inaba K."/>
            <person name="Kano S."/>
            <person name="Kobayashi K."/>
            <person name="Kobayashi M."/>
            <person name="Lee B.I."/>
            <person name="Makabe K.W."/>
            <person name="Manohar C."/>
            <person name="Matassi G."/>
            <person name="Medina M."/>
            <person name="Mochizuki Y."/>
            <person name="Mount S."/>
            <person name="Morishita T."/>
            <person name="Miura S."/>
            <person name="Nakayama A."/>
            <person name="Nishizaka S."/>
            <person name="Nomoto H."/>
            <person name="Ohta F."/>
            <person name="Oishi K."/>
            <person name="Rigoutsos I."/>
            <person name="Sano M."/>
            <person name="Sasaki A."/>
            <person name="Sasakura Y."/>
            <person name="Shoguchi E."/>
            <person name="Shin-i T."/>
            <person name="Spagnuolo A."/>
            <person name="Stainier D."/>
            <person name="Suzuki M.M."/>
            <person name="Tassy O."/>
            <person name="Takatori N."/>
            <person name="Tokuoka M."/>
            <person name="Yagi K."/>
            <person name="Yoshizaki F."/>
            <person name="Wada S."/>
            <person name="Zhang C."/>
            <person name="Hyatt P.D."/>
            <person name="Larimer F."/>
            <person name="Detter C."/>
            <person name="Doggett N."/>
            <person name="Glavina T."/>
            <person name="Hawkins T."/>
            <person name="Richardson P."/>
            <person name="Lucas S."/>
            <person name="Kohara Y."/>
            <person name="Levine M."/>
            <person name="Satoh N."/>
            <person name="Rokhsar D.S."/>
        </authorList>
    </citation>
    <scope>NUCLEOTIDE SEQUENCE [LARGE SCALE GENOMIC DNA]</scope>
</reference>
<dbReference type="InterPro" id="IPR018011">
    <property type="entry name" value="Carb_sulfotrans_8-10"/>
</dbReference>
<feature type="domain" description="SUEL-type lectin" evidence="9">
    <location>
        <begin position="44"/>
        <end position="134"/>
    </location>
</feature>
<dbReference type="GO" id="GO:0000139">
    <property type="term" value="C:Golgi membrane"/>
    <property type="evidence" value="ECO:0007669"/>
    <property type="project" value="UniProtKB-SubCell"/>
</dbReference>
<dbReference type="Pfam" id="PF02140">
    <property type="entry name" value="SUEL_Lectin"/>
    <property type="match status" value="1"/>
</dbReference>
<name>F7AFN1_CIOIN</name>
<keyword evidence="3" id="KW-0808">Transferase</keyword>
<comment type="subcellular location">
    <subcellularLocation>
        <location evidence="1">Golgi apparatus membrane</location>
        <topology evidence="1">Single-pass type II membrane protein</topology>
    </subcellularLocation>
</comment>
<dbReference type="PANTHER" id="PTHR12137">
    <property type="entry name" value="CARBOHYDRATE SULFOTRANSFERASE"/>
    <property type="match status" value="1"/>
</dbReference>
<dbReference type="GO" id="GO:0016051">
    <property type="term" value="P:carbohydrate biosynthetic process"/>
    <property type="evidence" value="ECO:0007669"/>
    <property type="project" value="InterPro"/>
</dbReference>